<reference evidence="2 3" key="1">
    <citation type="journal article" date="2018" name="Front. Plant Sci.">
        <title>Red Clover (Trifolium pratense) and Zigzag Clover (T. medium) - A Picture of Genomic Similarities and Differences.</title>
        <authorList>
            <person name="Dluhosova J."/>
            <person name="Istvanek J."/>
            <person name="Nedelnik J."/>
            <person name="Repkova J."/>
        </authorList>
    </citation>
    <scope>NUCLEOTIDE SEQUENCE [LARGE SCALE GENOMIC DNA]</scope>
    <source>
        <strain evidence="3">cv. 10/8</strain>
        <tissue evidence="2">Leaf</tissue>
    </source>
</reference>
<name>A0A392TA41_9FABA</name>
<proteinExistence type="predicted"/>
<comment type="caution">
    <text evidence="2">The sequence shown here is derived from an EMBL/GenBank/DDBJ whole genome shotgun (WGS) entry which is preliminary data.</text>
</comment>
<feature type="region of interest" description="Disordered" evidence="1">
    <location>
        <begin position="1"/>
        <end position="25"/>
    </location>
</feature>
<accession>A0A392TA41</accession>
<feature type="compositionally biased region" description="Basic and acidic residues" evidence="1">
    <location>
        <begin position="8"/>
        <end position="25"/>
    </location>
</feature>
<feature type="non-terminal residue" evidence="2">
    <location>
        <position position="1"/>
    </location>
</feature>
<evidence type="ECO:0000313" key="3">
    <source>
        <dbReference type="Proteomes" id="UP000265520"/>
    </source>
</evidence>
<dbReference type="AlphaFoldDB" id="A0A392TA41"/>
<evidence type="ECO:0000313" key="2">
    <source>
        <dbReference type="EMBL" id="MCI57981.1"/>
    </source>
</evidence>
<organism evidence="2 3">
    <name type="scientific">Trifolium medium</name>
    <dbReference type="NCBI Taxonomy" id="97028"/>
    <lineage>
        <taxon>Eukaryota</taxon>
        <taxon>Viridiplantae</taxon>
        <taxon>Streptophyta</taxon>
        <taxon>Embryophyta</taxon>
        <taxon>Tracheophyta</taxon>
        <taxon>Spermatophyta</taxon>
        <taxon>Magnoliopsida</taxon>
        <taxon>eudicotyledons</taxon>
        <taxon>Gunneridae</taxon>
        <taxon>Pentapetalae</taxon>
        <taxon>rosids</taxon>
        <taxon>fabids</taxon>
        <taxon>Fabales</taxon>
        <taxon>Fabaceae</taxon>
        <taxon>Papilionoideae</taxon>
        <taxon>50 kb inversion clade</taxon>
        <taxon>NPAAA clade</taxon>
        <taxon>Hologalegina</taxon>
        <taxon>IRL clade</taxon>
        <taxon>Trifolieae</taxon>
        <taxon>Trifolium</taxon>
    </lineage>
</organism>
<sequence length="25" mass="2865">AGASQGRFPDDLPRFDHDHNRPEDD</sequence>
<protein>
    <submittedName>
        <fullName evidence="2">Uncharacterized protein</fullName>
    </submittedName>
</protein>
<dbReference type="Proteomes" id="UP000265520">
    <property type="component" value="Unassembled WGS sequence"/>
</dbReference>
<keyword evidence="3" id="KW-1185">Reference proteome</keyword>
<dbReference type="EMBL" id="LXQA010538518">
    <property type="protein sequence ID" value="MCI57981.1"/>
    <property type="molecule type" value="Genomic_DNA"/>
</dbReference>
<evidence type="ECO:0000256" key="1">
    <source>
        <dbReference type="SAM" id="MobiDB-lite"/>
    </source>
</evidence>